<comment type="caution">
    <text evidence="7">The sequence shown here is derived from an EMBL/GenBank/DDBJ whole genome shotgun (WGS) entry which is preliminary data.</text>
</comment>
<feature type="domain" description="O-antigen ligase-related" evidence="6">
    <location>
        <begin position="202"/>
        <end position="368"/>
    </location>
</feature>
<evidence type="ECO:0000256" key="5">
    <source>
        <dbReference type="SAM" id="Phobius"/>
    </source>
</evidence>
<evidence type="ECO:0000256" key="3">
    <source>
        <dbReference type="ARBA" id="ARBA00022989"/>
    </source>
</evidence>
<feature type="transmembrane region" description="Helical" evidence="5">
    <location>
        <begin position="194"/>
        <end position="211"/>
    </location>
</feature>
<feature type="transmembrane region" description="Helical" evidence="5">
    <location>
        <begin position="74"/>
        <end position="93"/>
    </location>
</feature>
<feature type="transmembrane region" description="Helical" evidence="5">
    <location>
        <begin position="131"/>
        <end position="149"/>
    </location>
</feature>
<sequence length="436" mass="48797">MDNVRVSSVDAVLYRDAAQGWRQALPQQILSVLPLTLFFPVGVMYFGVLLFYAGLLVSGGFVRKIQRLRQSPMLLPIFALSLVSVVIAASQGMPDDNAREFWPGFWHYQTYLFLLPFITVAPGIWQRRAMYVFFAGAVVAASLFVANAFHLLPANTLFRSYVVYEGNKSILLGILMAVAAAWMLHELRTHRDHLLWRVLAIVYVAAALILLAKTRTASLLFVLLCVILILRQMGWSWRTFALPLVLLAALFGGWKYALSLPPPPTCEIRLVQAGPWEIFKLRSICTIQQLRDFSQGRKVNEDGMRLEIYRITADIIADDPVAGHGIASWMPLYQEKAKGLSSATMTTPHNDYLLYLTELGVFGLLALLGIWAAQLWTARRMSQHEHPRVAELAMPLLMLTVAMMLGGMFNAILRDGVFGMAFMILLAIPLAGLRSE</sequence>
<dbReference type="EMBL" id="JACOGF010000009">
    <property type="protein sequence ID" value="MBC3919349.1"/>
    <property type="molecule type" value="Genomic_DNA"/>
</dbReference>
<dbReference type="RefSeq" id="WP_186948609.1">
    <property type="nucleotide sequence ID" value="NZ_JACOGF010000009.1"/>
</dbReference>
<accession>A0ABR6ZUN8</accession>
<protein>
    <submittedName>
        <fullName evidence="7">O-antigen ligase family protein</fullName>
    </submittedName>
</protein>
<keyword evidence="4 5" id="KW-0472">Membrane</keyword>
<feature type="transmembrane region" description="Helical" evidence="5">
    <location>
        <begin position="416"/>
        <end position="433"/>
    </location>
</feature>
<feature type="transmembrane region" description="Helical" evidence="5">
    <location>
        <begin position="105"/>
        <end position="124"/>
    </location>
</feature>
<keyword evidence="8" id="KW-1185">Reference proteome</keyword>
<evidence type="ECO:0000259" key="6">
    <source>
        <dbReference type="Pfam" id="PF04932"/>
    </source>
</evidence>
<feature type="transmembrane region" description="Helical" evidence="5">
    <location>
        <begin position="352"/>
        <end position="377"/>
    </location>
</feature>
<dbReference type="Pfam" id="PF04932">
    <property type="entry name" value="Wzy_C"/>
    <property type="match status" value="1"/>
</dbReference>
<feature type="transmembrane region" description="Helical" evidence="5">
    <location>
        <begin position="217"/>
        <end position="233"/>
    </location>
</feature>
<feature type="transmembrane region" description="Helical" evidence="5">
    <location>
        <begin position="389"/>
        <end position="410"/>
    </location>
</feature>
<evidence type="ECO:0000256" key="4">
    <source>
        <dbReference type="ARBA" id="ARBA00023136"/>
    </source>
</evidence>
<feature type="transmembrane region" description="Helical" evidence="5">
    <location>
        <begin position="169"/>
        <end position="187"/>
    </location>
</feature>
<evidence type="ECO:0000256" key="1">
    <source>
        <dbReference type="ARBA" id="ARBA00004141"/>
    </source>
</evidence>
<evidence type="ECO:0000313" key="7">
    <source>
        <dbReference type="EMBL" id="MBC3919349.1"/>
    </source>
</evidence>
<reference evidence="7 8" key="1">
    <citation type="submission" date="2020-08" db="EMBL/GenBank/DDBJ databases">
        <title>Novel species isolated from subtropical streams in China.</title>
        <authorList>
            <person name="Lu H."/>
        </authorList>
    </citation>
    <scope>NUCLEOTIDE SEQUENCE [LARGE SCALE GENOMIC DNA]</scope>
    <source>
        <strain evidence="7 8">CY18W</strain>
    </source>
</reference>
<evidence type="ECO:0000256" key="2">
    <source>
        <dbReference type="ARBA" id="ARBA00022692"/>
    </source>
</evidence>
<dbReference type="PANTHER" id="PTHR37422">
    <property type="entry name" value="TEICHURONIC ACID BIOSYNTHESIS PROTEIN TUAE"/>
    <property type="match status" value="1"/>
</dbReference>
<feature type="transmembrane region" description="Helical" evidence="5">
    <location>
        <begin position="37"/>
        <end position="62"/>
    </location>
</feature>
<comment type="subcellular location">
    <subcellularLocation>
        <location evidence="1">Membrane</location>
        <topology evidence="1">Multi-pass membrane protein</topology>
    </subcellularLocation>
</comment>
<dbReference type="GO" id="GO:0016874">
    <property type="term" value="F:ligase activity"/>
    <property type="evidence" value="ECO:0007669"/>
    <property type="project" value="UniProtKB-KW"/>
</dbReference>
<keyword evidence="2 5" id="KW-0812">Transmembrane</keyword>
<dbReference type="InterPro" id="IPR007016">
    <property type="entry name" value="O-antigen_ligase-rel_domated"/>
</dbReference>
<dbReference type="Proteomes" id="UP000650424">
    <property type="component" value="Unassembled WGS sequence"/>
</dbReference>
<keyword evidence="3 5" id="KW-1133">Transmembrane helix</keyword>
<evidence type="ECO:0000313" key="8">
    <source>
        <dbReference type="Proteomes" id="UP000650424"/>
    </source>
</evidence>
<feature type="transmembrane region" description="Helical" evidence="5">
    <location>
        <begin position="240"/>
        <end position="257"/>
    </location>
</feature>
<dbReference type="PANTHER" id="PTHR37422:SF13">
    <property type="entry name" value="LIPOPOLYSACCHARIDE BIOSYNTHESIS PROTEIN PA4999-RELATED"/>
    <property type="match status" value="1"/>
</dbReference>
<proteinExistence type="predicted"/>
<dbReference type="InterPro" id="IPR051533">
    <property type="entry name" value="WaaL-like"/>
</dbReference>
<keyword evidence="7" id="KW-0436">Ligase</keyword>
<organism evidence="7 8">
    <name type="scientific">Undibacterium hunanense</name>
    <dbReference type="NCBI Taxonomy" id="2762292"/>
    <lineage>
        <taxon>Bacteria</taxon>
        <taxon>Pseudomonadati</taxon>
        <taxon>Pseudomonadota</taxon>
        <taxon>Betaproteobacteria</taxon>
        <taxon>Burkholderiales</taxon>
        <taxon>Oxalobacteraceae</taxon>
        <taxon>Undibacterium</taxon>
    </lineage>
</organism>
<name>A0ABR6ZUN8_9BURK</name>
<gene>
    <name evidence="7" type="ORF">H8L32_17800</name>
</gene>